<organism evidence="1 2">
    <name type="scientific">Bdellovibrio reynosensis</name>
    <dbReference type="NCBI Taxonomy" id="2835041"/>
    <lineage>
        <taxon>Bacteria</taxon>
        <taxon>Pseudomonadati</taxon>
        <taxon>Bdellovibrionota</taxon>
        <taxon>Bdellovibrionia</taxon>
        <taxon>Bdellovibrionales</taxon>
        <taxon>Pseudobdellovibrionaceae</taxon>
        <taxon>Bdellovibrio</taxon>
    </lineage>
</organism>
<name>A0ABY4CCF6_9BACT</name>
<evidence type="ECO:0000313" key="2">
    <source>
        <dbReference type="Proteomes" id="UP000830116"/>
    </source>
</evidence>
<reference evidence="1" key="1">
    <citation type="submission" date="2022-03" db="EMBL/GenBank/DDBJ databases">
        <title>Genome Identification and Characterization of new species Bdellovibrio reynosense LBG001 sp. nov. from a Mexico soil sample.</title>
        <authorList>
            <person name="Camilli A."/>
            <person name="Ajao Y."/>
            <person name="Guo X."/>
        </authorList>
    </citation>
    <scope>NUCLEOTIDE SEQUENCE</scope>
    <source>
        <strain evidence="1">LBG001</strain>
    </source>
</reference>
<dbReference type="EMBL" id="CP093442">
    <property type="protein sequence ID" value="UOF02630.1"/>
    <property type="molecule type" value="Genomic_DNA"/>
</dbReference>
<gene>
    <name evidence="1" type="ORF">MNR06_06665</name>
</gene>
<dbReference type="RefSeq" id="WP_243540352.1">
    <property type="nucleotide sequence ID" value="NZ_CP093442.1"/>
</dbReference>
<protein>
    <submittedName>
        <fullName evidence="1">Uncharacterized protein</fullName>
    </submittedName>
</protein>
<keyword evidence="2" id="KW-1185">Reference proteome</keyword>
<proteinExistence type="predicted"/>
<sequence length="104" mass="12265">MANIEETSLERMEALLSHSALGVHVLFENKDIAEVLKEVKDDKDFYSFEKMKKVQDVMTELITKKSYFEKMAYLQALDSESYHMLVRAYFHIVENTVRANHEHH</sequence>
<evidence type="ECO:0000313" key="1">
    <source>
        <dbReference type="EMBL" id="UOF02630.1"/>
    </source>
</evidence>
<dbReference type="Proteomes" id="UP000830116">
    <property type="component" value="Chromosome"/>
</dbReference>
<accession>A0ABY4CCF6</accession>